<sequence length="569" mass="63582">MRIKHLKINNYKGIHELEWEIPNRMVCLIGPGDSTKSTILDAIELALWPSWNLQIIDNDFYQGSIKNEIQIEVTVGEFPQEFLSDEKYGLYLRGDINSENDEPIDGDDSYLTVRLTVGDSLEPEWLIVNNRSEGKKISYKDRAKLCTSRVGVNFDKDFTLGKSSVLNRLSSQITGLNDLLLSTSRDVCMSTDLDCNVGFSDIIDQMTISARDYGVKPHKKFNAKIDIKAFNMGASAIAVHDGEVPLRLSGLGTRRLISMGLNMNCSDIGSMVLIDEVENGLEPYRLRNLLKKLKMVIQKCGQVIITSHSPITVIELPVENIVIVRSEQGKTECKSIGNDLQAIVRRMPEAILSPRVLVCEGKTEYGICMALDKNEDLNGRGSIACEGVCYIEGGGDEAYKRASEIRKLGYEVALFIDSDVLKVNIEADKLKALGVEIIRWADNVSTDERIFLDLPWMAIQDMIDIAVEGKGEISVLDSIRAKMGREISTTNVKDWTDLEKSEGDIRIALGELAKSKSGAWYKRVDLGEQVGKIVMKHYGEIEEQNDLGRVIKQLKGWIYGPDIYGRTAD</sequence>
<evidence type="ECO:0000313" key="4">
    <source>
        <dbReference type="Proteomes" id="UP000004324"/>
    </source>
</evidence>
<proteinExistence type="predicted"/>
<dbReference type="InterPro" id="IPR051396">
    <property type="entry name" value="Bact_Antivir_Def_Nuclease"/>
</dbReference>
<feature type="domain" description="ATPase AAA-type core" evidence="2">
    <location>
        <begin position="240"/>
        <end position="311"/>
    </location>
</feature>
<feature type="domain" description="Endonuclease GajA/Old nuclease/RecF-like AAA" evidence="1">
    <location>
        <begin position="1"/>
        <end position="75"/>
    </location>
</feature>
<name>I9LAN8_9FIRM</name>
<dbReference type="GO" id="GO:0005524">
    <property type="term" value="F:ATP binding"/>
    <property type="evidence" value="ECO:0007669"/>
    <property type="project" value="InterPro"/>
</dbReference>
<dbReference type="AlphaFoldDB" id="I9LAN8"/>
<dbReference type="Proteomes" id="UP000004324">
    <property type="component" value="Unassembled WGS sequence"/>
</dbReference>
<dbReference type="RefSeq" id="WP_007935688.1">
    <property type="nucleotide sequence ID" value="NZ_AKVJ01000030.1"/>
</dbReference>
<dbReference type="OrthoDB" id="1093370at2"/>
<evidence type="ECO:0000313" key="3">
    <source>
        <dbReference type="EMBL" id="EIW17356.1"/>
    </source>
</evidence>
<evidence type="ECO:0000259" key="1">
    <source>
        <dbReference type="Pfam" id="PF13175"/>
    </source>
</evidence>
<gene>
    <name evidence="3" type="ORF">FB4_4105</name>
</gene>
<protein>
    <recommendedName>
        <fullName evidence="5">SMC domain protein</fullName>
    </recommendedName>
</protein>
<dbReference type="Gene3D" id="3.40.50.300">
    <property type="entry name" value="P-loop containing nucleotide triphosphate hydrolases"/>
    <property type="match status" value="1"/>
</dbReference>
<dbReference type="PANTHER" id="PTHR43581">
    <property type="entry name" value="ATP/GTP PHOSPHATASE"/>
    <property type="match status" value="1"/>
</dbReference>
<organism evidence="3 4">
    <name type="scientific">Pelosinus fermentans B4</name>
    <dbReference type="NCBI Taxonomy" id="1149862"/>
    <lineage>
        <taxon>Bacteria</taxon>
        <taxon>Bacillati</taxon>
        <taxon>Bacillota</taxon>
        <taxon>Negativicutes</taxon>
        <taxon>Selenomonadales</taxon>
        <taxon>Sporomusaceae</taxon>
        <taxon>Pelosinus</taxon>
    </lineage>
</organism>
<dbReference type="InterPro" id="IPR041685">
    <property type="entry name" value="AAA_GajA/Old/RecF-like"/>
</dbReference>
<dbReference type="SUPFAM" id="SSF52540">
    <property type="entry name" value="P-loop containing nucleoside triphosphate hydrolases"/>
    <property type="match status" value="1"/>
</dbReference>
<evidence type="ECO:0008006" key="5">
    <source>
        <dbReference type="Google" id="ProtNLM"/>
    </source>
</evidence>
<keyword evidence="4" id="KW-1185">Reference proteome</keyword>
<dbReference type="Pfam" id="PF13175">
    <property type="entry name" value="AAA_15"/>
    <property type="match status" value="1"/>
</dbReference>
<dbReference type="InterPro" id="IPR027417">
    <property type="entry name" value="P-loop_NTPase"/>
</dbReference>
<reference evidence="3 4" key="1">
    <citation type="journal article" date="2012" name="J. Bacteriol.">
        <title>Draft Genome Sequences for Two Metal-Reducing Pelosinus fermentans Strains Isolated from a Cr(VI)-Contaminated Site and for Type Strain R7.</title>
        <authorList>
            <person name="Brown S.D."/>
            <person name="Podar M."/>
            <person name="Klingeman D.M."/>
            <person name="Johnson C.M."/>
            <person name="Yang Z.K."/>
            <person name="Utturkar S.M."/>
            <person name="Land M.L."/>
            <person name="Mosher J.J."/>
            <person name="Hurt R.A.Jr."/>
            <person name="Phelps T.J."/>
            <person name="Palumbo A.V."/>
            <person name="Arkin A.P."/>
            <person name="Hazen T.C."/>
            <person name="Elias D.A."/>
        </authorList>
    </citation>
    <scope>NUCLEOTIDE SEQUENCE [LARGE SCALE GENOMIC DNA]</scope>
    <source>
        <strain evidence="3 4">B4</strain>
    </source>
</reference>
<comment type="caution">
    <text evidence="3">The sequence shown here is derived from an EMBL/GenBank/DDBJ whole genome shotgun (WGS) entry which is preliminary data.</text>
</comment>
<accession>I9LAN8</accession>
<dbReference type="EMBL" id="AKVJ01000030">
    <property type="protein sequence ID" value="EIW17356.1"/>
    <property type="molecule type" value="Genomic_DNA"/>
</dbReference>
<dbReference type="PANTHER" id="PTHR43581:SF4">
    <property type="entry name" value="ATP_GTP PHOSPHATASE"/>
    <property type="match status" value="1"/>
</dbReference>
<dbReference type="Pfam" id="PF13304">
    <property type="entry name" value="AAA_21"/>
    <property type="match status" value="1"/>
</dbReference>
<dbReference type="InterPro" id="IPR003959">
    <property type="entry name" value="ATPase_AAA_core"/>
</dbReference>
<evidence type="ECO:0000259" key="2">
    <source>
        <dbReference type="Pfam" id="PF13304"/>
    </source>
</evidence>
<dbReference type="PATRIC" id="fig|1149862.3.peg.3074"/>
<dbReference type="GO" id="GO:0016887">
    <property type="term" value="F:ATP hydrolysis activity"/>
    <property type="evidence" value="ECO:0007669"/>
    <property type="project" value="InterPro"/>
</dbReference>